<evidence type="ECO:0000256" key="2">
    <source>
        <dbReference type="ARBA" id="ARBA00007441"/>
    </source>
</evidence>
<dbReference type="EMBL" id="JACEOL010000025">
    <property type="protein sequence ID" value="MBA4602194.1"/>
    <property type="molecule type" value="Genomic_DNA"/>
</dbReference>
<dbReference type="InterPro" id="IPR004838">
    <property type="entry name" value="NHTrfase_class1_PyrdxlP-BS"/>
</dbReference>
<dbReference type="Gene3D" id="3.40.640.10">
    <property type="entry name" value="Type I PLP-dependent aspartate aminotransferase-like (Major domain)"/>
    <property type="match status" value="1"/>
</dbReference>
<reference evidence="8 9" key="1">
    <citation type="submission" date="2020-07" db="EMBL/GenBank/DDBJ databases">
        <title>Thermoactinomyces phylogeny.</title>
        <authorList>
            <person name="Dunlap C."/>
        </authorList>
    </citation>
    <scope>NUCLEOTIDE SEQUENCE [LARGE SCALE GENOMIC DNA]</scope>
    <source>
        <strain evidence="8 9">AMNI-1</strain>
    </source>
</reference>
<dbReference type="Gene3D" id="3.90.1150.10">
    <property type="entry name" value="Aspartate Aminotransferase, domain 1"/>
    <property type="match status" value="1"/>
</dbReference>
<evidence type="ECO:0000313" key="8">
    <source>
        <dbReference type="EMBL" id="MBA4602194.1"/>
    </source>
</evidence>
<dbReference type="AlphaFoldDB" id="A0A7W2AQQ2"/>
<keyword evidence="4 6" id="KW-0808">Transferase</keyword>
<dbReference type="GO" id="GO:0006520">
    <property type="term" value="P:amino acid metabolic process"/>
    <property type="evidence" value="ECO:0007669"/>
    <property type="project" value="InterPro"/>
</dbReference>
<sequence>MNLDDKLSPVVKNLAPSGIRRFFDLVSQNPNAISLGVGEPDFTTPWHVRDTAITSLETGQTSYTSNQGMPELISQICRYLADRYELSYTNNEIMVTFGASEAIDLAFRAILAPGDEVLVPEPCYVSYTPCVELAGGKSVPVPTHARHGFKLNVDELKKRVTPRTKALIVNYPNNPTGAIMTREDWLPIAKWVKQRGILIISDEVYSELTYKGHHVSIASLPDMKEQVILINGFSKAFAMTGWRIGYAAAPGPLLQGMLKIHQYTALCAPITSQIAALEALRNGLTECEAMVSQYDRRRRLVVKAFQDLGLPCHEPKGAFYVFPSISVTGMDAQTFAERLLIEEEVAVVPGDVFGSNGAGHIRCSYATSIEKLEKAFSRMERFLKRHRKAGSTGTAIQTHGA</sequence>
<dbReference type="GO" id="GO:0008483">
    <property type="term" value="F:transaminase activity"/>
    <property type="evidence" value="ECO:0007669"/>
    <property type="project" value="UniProtKB-KW"/>
</dbReference>
<comment type="similarity">
    <text evidence="2 6">Belongs to the class-I pyridoxal-phosphate-dependent aminotransferase family.</text>
</comment>
<dbReference type="EC" id="2.6.1.-" evidence="6"/>
<dbReference type="InterPro" id="IPR004839">
    <property type="entry name" value="Aminotransferase_I/II_large"/>
</dbReference>
<name>A0A7W2AQQ2_9BACL</name>
<dbReference type="PROSITE" id="PS00105">
    <property type="entry name" value="AA_TRANSFER_CLASS_1"/>
    <property type="match status" value="1"/>
</dbReference>
<proteinExistence type="inferred from homology"/>
<dbReference type="SMR" id="A0A7W2AQQ2"/>
<dbReference type="SUPFAM" id="SSF53383">
    <property type="entry name" value="PLP-dependent transferases"/>
    <property type="match status" value="1"/>
</dbReference>
<dbReference type="InterPro" id="IPR015422">
    <property type="entry name" value="PyrdxlP-dep_Trfase_small"/>
</dbReference>
<keyword evidence="3 6" id="KW-0032">Aminotransferase</keyword>
<accession>A0A7W2AQQ2</accession>
<dbReference type="PANTHER" id="PTHR46383:SF3">
    <property type="entry name" value="ASPARTATE AMINOTRANSFERASE-RELATED"/>
    <property type="match status" value="1"/>
</dbReference>
<dbReference type="InterPro" id="IPR015424">
    <property type="entry name" value="PyrdxlP-dep_Trfase"/>
</dbReference>
<evidence type="ECO:0000259" key="7">
    <source>
        <dbReference type="Pfam" id="PF00155"/>
    </source>
</evidence>
<organism evidence="8 9">
    <name type="scientific">Thermoactinomyces mirandus</name>
    <dbReference type="NCBI Taxonomy" id="2756294"/>
    <lineage>
        <taxon>Bacteria</taxon>
        <taxon>Bacillati</taxon>
        <taxon>Bacillota</taxon>
        <taxon>Bacilli</taxon>
        <taxon>Bacillales</taxon>
        <taxon>Thermoactinomycetaceae</taxon>
        <taxon>Thermoactinomyces</taxon>
    </lineage>
</organism>
<comment type="cofactor">
    <cofactor evidence="1 6">
        <name>pyridoxal 5'-phosphate</name>
        <dbReference type="ChEBI" id="CHEBI:597326"/>
    </cofactor>
</comment>
<feature type="domain" description="Aminotransferase class I/classII large" evidence="7">
    <location>
        <begin position="32"/>
        <end position="378"/>
    </location>
</feature>
<dbReference type="Proteomes" id="UP000538292">
    <property type="component" value="Unassembled WGS sequence"/>
</dbReference>
<evidence type="ECO:0000256" key="5">
    <source>
        <dbReference type="ARBA" id="ARBA00022898"/>
    </source>
</evidence>
<dbReference type="CDD" id="cd00609">
    <property type="entry name" value="AAT_like"/>
    <property type="match status" value="1"/>
</dbReference>
<comment type="caution">
    <text evidence="8">The sequence shown here is derived from an EMBL/GenBank/DDBJ whole genome shotgun (WGS) entry which is preliminary data.</text>
</comment>
<keyword evidence="5" id="KW-0663">Pyridoxal phosphate</keyword>
<dbReference type="Pfam" id="PF00155">
    <property type="entry name" value="Aminotran_1_2"/>
    <property type="match status" value="1"/>
</dbReference>
<dbReference type="GO" id="GO:0030170">
    <property type="term" value="F:pyridoxal phosphate binding"/>
    <property type="evidence" value="ECO:0007669"/>
    <property type="project" value="InterPro"/>
</dbReference>
<dbReference type="InterPro" id="IPR015421">
    <property type="entry name" value="PyrdxlP-dep_Trfase_major"/>
</dbReference>
<evidence type="ECO:0000256" key="3">
    <source>
        <dbReference type="ARBA" id="ARBA00022576"/>
    </source>
</evidence>
<evidence type="ECO:0000256" key="6">
    <source>
        <dbReference type="RuleBase" id="RU000481"/>
    </source>
</evidence>
<evidence type="ECO:0000313" key="9">
    <source>
        <dbReference type="Proteomes" id="UP000538292"/>
    </source>
</evidence>
<evidence type="ECO:0000256" key="4">
    <source>
        <dbReference type="ARBA" id="ARBA00022679"/>
    </source>
</evidence>
<keyword evidence="9" id="KW-1185">Reference proteome</keyword>
<dbReference type="PANTHER" id="PTHR46383">
    <property type="entry name" value="ASPARTATE AMINOTRANSFERASE"/>
    <property type="match status" value="1"/>
</dbReference>
<gene>
    <name evidence="8" type="ORF">H2C83_07665</name>
</gene>
<dbReference type="InterPro" id="IPR050596">
    <property type="entry name" value="AspAT/PAT-like"/>
</dbReference>
<protein>
    <recommendedName>
        <fullName evidence="6">Aminotransferase</fullName>
        <ecNumber evidence="6">2.6.1.-</ecNumber>
    </recommendedName>
</protein>
<evidence type="ECO:0000256" key="1">
    <source>
        <dbReference type="ARBA" id="ARBA00001933"/>
    </source>
</evidence>
<dbReference type="FunFam" id="3.40.640.10:FF:000033">
    <property type="entry name" value="Aspartate aminotransferase"/>
    <property type="match status" value="1"/>
</dbReference>
<dbReference type="RefSeq" id="WP_181739446.1">
    <property type="nucleotide sequence ID" value="NZ_JACEOL010000025.1"/>
</dbReference>